<sequence length="330" mass="37994">MRKPFSTAKNLIIFILAQLFWLALVGLWIYWYVSNYLIFEKVGEKVSPQINVQAPEVFPFVGGLILLVGLSFIMVLIFRHLNVQIRLTSLYDNFIANITHELKSPLSSIQLYLETLKTRDVPPEKQKEFFEQMLRDTNRLQNLINSILEISALESKKQRENFVIKSAKDCLPKIIKTSADNFRLADDVLSVSVEGDSDIMIDEHSFKMLFDNLIDNSIKYNIGNLKIWIKITCKENKVEIEFKDNGIGIESKEQKNIFKKFYRIYDSDIPNVKGTGLGLYWIKGIIKNHNGKISVYSEGKGKGTTFKILLPSCKSKKLIKTSLKKENQNE</sequence>
<evidence type="ECO:0000256" key="3">
    <source>
        <dbReference type="ARBA" id="ARBA00022553"/>
    </source>
</evidence>
<gene>
    <name evidence="9" type="ORF">ENS56_04895</name>
</gene>
<dbReference type="PROSITE" id="PS50109">
    <property type="entry name" value="HIS_KIN"/>
    <property type="match status" value="1"/>
</dbReference>
<dbReference type="InterPro" id="IPR003661">
    <property type="entry name" value="HisK_dim/P_dom"/>
</dbReference>
<dbReference type="EMBL" id="DSVI01000005">
    <property type="protein sequence ID" value="HGT47348.1"/>
    <property type="molecule type" value="Genomic_DNA"/>
</dbReference>
<feature type="domain" description="Histidine kinase" evidence="8">
    <location>
        <begin position="97"/>
        <end position="314"/>
    </location>
</feature>
<comment type="caution">
    <text evidence="9">The sequence shown here is derived from an EMBL/GenBank/DDBJ whole genome shotgun (WGS) entry which is preliminary data.</text>
</comment>
<dbReference type="SMART" id="SM00387">
    <property type="entry name" value="HATPase_c"/>
    <property type="match status" value="1"/>
</dbReference>
<dbReference type="CDD" id="cd00075">
    <property type="entry name" value="HATPase"/>
    <property type="match status" value="1"/>
</dbReference>
<keyword evidence="7" id="KW-0472">Membrane</keyword>
<evidence type="ECO:0000256" key="4">
    <source>
        <dbReference type="ARBA" id="ARBA00022679"/>
    </source>
</evidence>
<dbReference type="InterPro" id="IPR003594">
    <property type="entry name" value="HATPase_dom"/>
</dbReference>
<evidence type="ECO:0000256" key="1">
    <source>
        <dbReference type="ARBA" id="ARBA00000085"/>
    </source>
</evidence>
<comment type="catalytic activity">
    <reaction evidence="1">
        <text>ATP + protein L-histidine = ADP + protein N-phospho-L-histidine.</text>
        <dbReference type="EC" id="2.7.13.3"/>
    </reaction>
</comment>
<dbReference type="SMART" id="SM00388">
    <property type="entry name" value="HisKA"/>
    <property type="match status" value="1"/>
</dbReference>
<dbReference type="Gene3D" id="1.10.287.130">
    <property type="match status" value="1"/>
</dbReference>
<dbReference type="GO" id="GO:0004721">
    <property type="term" value="F:phosphoprotein phosphatase activity"/>
    <property type="evidence" value="ECO:0007669"/>
    <property type="project" value="TreeGrafter"/>
</dbReference>
<evidence type="ECO:0000313" key="9">
    <source>
        <dbReference type="EMBL" id="HGT47348.1"/>
    </source>
</evidence>
<accession>A0A832G204</accession>
<dbReference type="SUPFAM" id="SSF55874">
    <property type="entry name" value="ATPase domain of HSP90 chaperone/DNA topoisomerase II/histidine kinase"/>
    <property type="match status" value="1"/>
</dbReference>
<keyword evidence="7" id="KW-1133">Transmembrane helix</keyword>
<protein>
    <recommendedName>
        <fullName evidence="2">histidine kinase</fullName>
        <ecNumber evidence="2">2.7.13.3</ecNumber>
    </recommendedName>
</protein>
<evidence type="ECO:0000256" key="2">
    <source>
        <dbReference type="ARBA" id="ARBA00012438"/>
    </source>
</evidence>
<organism evidence="9">
    <name type="scientific">Ignavibacterium album</name>
    <dbReference type="NCBI Taxonomy" id="591197"/>
    <lineage>
        <taxon>Bacteria</taxon>
        <taxon>Pseudomonadati</taxon>
        <taxon>Ignavibacteriota</taxon>
        <taxon>Ignavibacteria</taxon>
        <taxon>Ignavibacteriales</taxon>
        <taxon>Ignavibacteriaceae</taxon>
        <taxon>Ignavibacterium</taxon>
    </lineage>
</organism>
<evidence type="ECO:0000256" key="7">
    <source>
        <dbReference type="SAM" id="Phobius"/>
    </source>
</evidence>
<dbReference type="PANTHER" id="PTHR45453:SF1">
    <property type="entry name" value="PHOSPHATE REGULON SENSOR PROTEIN PHOR"/>
    <property type="match status" value="1"/>
</dbReference>
<keyword evidence="5 9" id="KW-0418">Kinase</keyword>
<dbReference type="GO" id="GO:0016036">
    <property type="term" value="P:cellular response to phosphate starvation"/>
    <property type="evidence" value="ECO:0007669"/>
    <property type="project" value="TreeGrafter"/>
</dbReference>
<feature type="transmembrane region" description="Helical" evidence="7">
    <location>
        <begin position="12"/>
        <end position="33"/>
    </location>
</feature>
<dbReference type="Pfam" id="PF00512">
    <property type="entry name" value="HisKA"/>
    <property type="match status" value="1"/>
</dbReference>
<feature type="transmembrane region" description="Helical" evidence="7">
    <location>
        <begin position="57"/>
        <end position="78"/>
    </location>
</feature>
<dbReference type="InterPro" id="IPR004358">
    <property type="entry name" value="Sig_transdc_His_kin-like_C"/>
</dbReference>
<proteinExistence type="predicted"/>
<dbReference type="InterPro" id="IPR036097">
    <property type="entry name" value="HisK_dim/P_sf"/>
</dbReference>
<dbReference type="InterPro" id="IPR005467">
    <property type="entry name" value="His_kinase_dom"/>
</dbReference>
<dbReference type="GO" id="GO:0000155">
    <property type="term" value="F:phosphorelay sensor kinase activity"/>
    <property type="evidence" value="ECO:0007669"/>
    <property type="project" value="InterPro"/>
</dbReference>
<dbReference type="InterPro" id="IPR050351">
    <property type="entry name" value="BphY/WalK/GraS-like"/>
</dbReference>
<keyword evidence="6" id="KW-0902">Two-component regulatory system</keyword>
<dbReference type="AlphaFoldDB" id="A0A832G204"/>
<evidence type="ECO:0000259" key="8">
    <source>
        <dbReference type="PROSITE" id="PS50109"/>
    </source>
</evidence>
<dbReference type="Pfam" id="PF02518">
    <property type="entry name" value="HATPase_c"/>
    <property type="match status" value="1"/>
</dbReference>
<keyword evidence="4" id="KW-0808">Transferase</keyword>
<name>A0A832G204_9BACT</name>
<keyword evidence="3" id="KW-0597">Phosphoprotein</keyword>
<dbReference type="CDD" id="cd00082">
    <property type="entry name" value="HisKA"/>
    <property type="match status" value="1"/>
</dbReference>
<dbReference type="Gene3D" id="3.30.565.10">
    <property type="entry name" value="Histidine kinase-like ATPase, C-terminal domain"/>
    <property type="match status" value="1"/>
</dbReference>
<evidence type="ECO:0000256" key="6">
    <source>
        <dbReference type="ARBA" id="ARBA00023012"/>
    </source>
</evidence>
<dbReference type="GO" id="GO:0005886">
    <property type="term" value="C:plasma membrane"/>
    <property type="evidence" value="ECO:0007669"/>
    <property type="project" value="TreeGrafter"/>
</dbReference>
<reference evidence="9" key="1">
    <citation type="journal article" date="2020" name="mSystems">
        <title>Genome- and Community-Level Interaction Insights into Carbon Utilization and Element Cycling Functions of Hydrothermarchaeota in Hydrothermal Sediment.</title>
        <authorList>
            <person name="Zhou Z."/>
            <person name="Liu Y."/>
            <person name="Xu W."/>
            <person name="Pan J."/>
            <person name="Luo Z.H."/>
            <person name="Li M."/>
        </authorList>
    </citation>
    <scope>NUCLEOTIDE SEQUENCE [LARGE SCALE GENOMIC DNA]</scope>
    <source>
        <strain evidence="9">SpSt-500</strain>
    </source>
</reference>
<dbReference type="PANTHER" id="PTHR45453">
    <property type="entry name" value="PHOSPHATE REGULON SENSOR PROTEIN PHOR"/>
    <property type="match status" value="1"/>
</dbReference>
<dbReference type="PRINTS" id="PR00344">
    <property type="entry name" value="BCTRLSENSOR"/>
</dbReference>
<dbReference type="InterPro" id="IPR036890">
    <property type="entry name" value="HATPase_C_sf"/>
</dbReference>
<keyword evidence="7" id="KW-0812">Transmembrane</keyword>
<dbReference type="EC" id="2.7.13.3" evidence="2"/>
<evidence type="ECO:0000256" key="5">
    <source>
        <dbReference type="ARBA" id="ARBA00022777"/>
    </source>
</evidence>
<dbReference type="SUPFAM" id="SSF47384">
    <property type="entry name" value="Homodimeric domain of signal transducing histidine kinase"/>
    <property type="match status" value="1"/>
</dbReference>